<dbReference type="GO" id="GO:0090614">
    <property type="term" value="F:5'-methylthioadenosine deaminase activity"/>
    <property type="evidence" value="ECO:0007669"/>
    <property type="project" value="UniProtKB-UniRule"/>
</dbReference>
<feature type="binding site" evidence="4">
    <location>
        <position position="63"/>
    </location>
    <ligand>
        <name>Zn(2+)</name>
        <dbReference type="ChEBI" id="CHEBI:29105"/>
    </ligand>
</feature>
<comment type="similarity">
    <text evidence="4">Belongs to the metallo-dependent hydrolases superfamily. MTA/SAH deaminase family.</text>
</comment>
<evidence type="ECO:0000259" key="5">
    <source>
        <dbReference type="Pfam" id="PF01979"/>
    </source>
</evidence>
<evidence type="ECO:0000256" key="4">
    <source>
        <dbReference type="HAMAP-Rule" id="MF_01281"/>
    </source>
</evidence>
<comment type="caution">
    <text evidence="6">The sequence shown here is derived from an EMBL/GenBank/DDBJ whole genome shotgun (WGS) entry which is preliminary data.</text>
</comment>
<dbReference type="AlphaFoldDB" id="A0A848BQB8"/>
<dbReference type="Proteomes" id="UP000591071">
    <property type="component" value="Unassembled WGS sequence"/>
</dbReference>
<organism evidence="6 7">
    <name type="scientific">Megasphaera hexanoica</name>
    <dbReference type="NCBI Taxonomy" id="1675036"/>
    <lineage>
        <taxon>Bacteria</taxon>
        <taxon>Bacillati</taxon>
        <taxon>Bacillota</taxon>
        <taxon>Negativicutes</taxon>
        <taxon>Veillonellales</taxon>
        <taxon>Veillonellaceae</taxon>
        <taxon>Megasphaera</taxon>
    </lineage>
</organism>
<dbReference type="InterPro" id="IPR032466">
    <property type="entry name" value="Metal_Hydrolase"/>
</dbReference>
<sequence>MKKTLIKNVGIYQNHTVSEHQNIEITDDKITGFPKDKDVLFCAYDEVIDGHNMLALPGFVNAHNHIAMTVFRSYADDMDLMDWLQHKIWPAEDHLDGDVVYAQTMLGIAEMIRCGTTSFADMYFFMDDTARAVEESGIRACLSRGMTGITPSAETALKESKQLFLDWHKKGDGRITVMLGPHAPYTNTPDYLHRVVDLAHELGAEIHTHLSETKGEVENIKRQYGKSPIAWFDELGLFDTGCLAAHCVWVDDDDLDIMARKHVRVAHNPGSNLKLASGFAPIHKMLDKGIVVGLGTDGASSNNNLDIMEEMRLAVLVHKANTLDPLVIPAETAVQMLTEGGARALGYRDIGRLETGYKADITLIDRSGLHWYPRHDMLSLLAYAANSMDVDTVLVNGKVLLRNKEFTTIDIEKVKSEAERTKIKLFASL</sequence>
<keyword evidence="3 4" id="KW-0862">Zinc</keyword>
<feature type="binding site" evidence="4">
    <location>
        <position position="297"/>
    </location>
    <ligand>
        <name>Zn(2+)</name>
        <dbReference type="ChEBI" id="CHEBI:29105"/>
    </ligand>
</feature>
<dbReference type="EMBL" id="JABAFG010000003">
    <property type="protein sequence ID" value="NME27465.1"/>
    <property type="molecule type" value="Genomic_DNA"/>
</dbReference>
<dbReference type="GO" id="GO:0050270">
    <property type="term" value="F:S-adenosylhomocysteine deaminase activity"/>
    <property type="evidence" value="ECO:0007669"/>
    <property type="project" value="UniProtKB-UniRule"/>
</dbReference>
<dbReference type="InterPro" id="IPR050287">
    <property type="entry name" value="MTA/SAH_deaminase"/>
</dbReference>
<dbReference type="SUPFAM" id="SSF51556">
    <property type="entry name" value="Metallo-dependent hydrolases"/>
    <property type="match status" value="1"/>
</dbReference>
<dbReference type="EC" id="3.5.4.28" evidence="4"/>
<protein>
    <recommendedName>
        <fullName evidence="4">5-methylthioadenosine/S-adenosylhomocysteine deaminase</fullName>
        <shortName evidence="4">MTA/SAH deaminase</shortName>
        <ecNumber evidence="4">3.5.4.28</ecNumber>
        <ecNumber evidence="4">3.5.4.31</ecNumber>
    </recommendedName>
</protein>
<feature type="binding site" evidence="4">
    <location>
        <position position="212"/>
    </location>
    <ligand>
        <name>substrate</name>
    </ligand>
</feature>
<proteinExistence type="inferred from homology"/>
<feature type="domain" description="Amidohydrolase-related" evidence="5">
    <location>
        <begin position="55"/>
        <end position="399"/>
    </location>
</feature>
<dbReference type="InterPro" id="IPR006680">
    <property type="entry name" value="Amidohydro-rel"/>
</dbReference>
<feature type="binding site" evidence="4">
    <location>
        <position position="209"/>
    </location>
    <ligand>
        <name>Zn(2+)</name>
        <dbReference type="ChEBI" id="CHEBI:29105"/>
    </ligand>
</feature>
<accession>A0A848BQB8</accession>
<feature type="binding site" evidence="4">
    <location>
        <position position="182"/>
    </location>
    <ligand>
        <name>substrate</name>
    </ligand>
</feature>
<comment type="catalytic activity">
    <reaction evidence="4">
        <text>S-adenosyl-L-homocysteine + H2O + H(+) = S-inosyl-L-homocysteine + NH4(+)</text>
        <dbReference type="Rhea" id="RHEA:20716"/>
        <dbReference type="ChEBI" id="CHEBI:15377"/>
        <dbReference type="ChEBI" id="CHEBI:15378"/>
        <dbReference type="ChEBI" id="CHEBI:28938"/>
        <dbReference type="ChEBI" id="CHEBI:57856"/>
        <dbReference type="ChEBI" id="CHEBI:57985"/>
        <dbReference type="EC" id="3.5.4.28"/>
    </reaction>
</comment>
<name>A0A848BQB8_9FIRM</name>
<comment type="function">
    <text evidence="4">Catalyzes the deamination of 5-methylthioadenosine and S-adenosyl-L-homocysteine into 5-methylthioinosine and S-inosyl-L-homocysteine, respectively. Is also able to deaminate adenosine.</text>
</comment>
<comment type="cofactor">
    <cofactor evidence="4">
        <name>Zn(2+)</name>
        <dbReference type="ChEBI" id="CHEBI:29105"/>
    </cofactor>
    <text evidence="4">Binds 1 zinc ion per subunit.</text>
</comment>
<dbReference type="RefSeq" id="WP_170087169.1">
    <property type="nucleotide sequence ID" value="NZ_JABAFG010000003.1"/>
</dbReference>
<dbReference type="HAMAP" id="MF_01281">
    <property type="entry name" value="MTA_SAH_deamin"/>
    <property type="match status" value="1"/>
</dbReference>
<feature type="binding site" evidence="4">
    <location>
        <position position="144"/>
    </location>
    <ligand>
        <name>substrate</name>
    </ligand>
</feature>
<dbReference type="FunFam" id="3.20.20.140:FF:000014">
    <property type="entry name" value="5-methylthioadenosine/S-adenosylhomocysteine deaminase"/>
    <property type="match status" value="1"/>
</dbReference>
<feature type="binding site" evidence="4">
    <location>
        <position position="92"/>
    </location>
    <ligand>
        <name>substrate</name>
    </ligand>
</feature>
<evidence type="ECO:0000313" key="7">
    <source>
        <dbReference type="Proteomes" id="UP000591071"/>
    </source>
</evidence>
<reference evidence="6 7" key="1">
    <citation type="submission" date="2020-04" db="EMBL/GenBank/DDBJ databases">
        <authorList>
            <person name="Hitch T.C.A."/>
            <person name="Wylensek D."/>
            <person name="Clavel T."/>
        </authorList>
    </citation>
    <scope>NUCLEOTIDE SEQUENCE [LARGE SCALE GENOMIC DNA]</scope>
    <source>
        <strain evidence="6 7">Oil-RF-744-FAT-WT-6-1</strain>
    </source>
</reference>
<dbReference type="PANTHER" id="PTHR43794:SF11">
    <property type="entry name" value="AMIDOHYDROLASE-RELATED DOMAIN-CONTAINING PROTEIN"/>
    <property type="match status" value="1"/>
</dbReference>
<evidence type="ECO:0000313" key="6">
    <source>
        <dbReference type="EMBL" id="NME27465.1"/>
    </source>
</evidence>
<dbReference type="Gene3D" id="3.20.20.140">
    <property type="entry name" value="Metal-dependent hydrolases"/>
    <property type="match status" value="1"/>
</dbReference>
<feature type="binding site" evidence="4">
    <location>
        <position position="65"/>
    </location>
    <ligand>
        <name>Zn(2+)</name>
        <dbReference type="ChEBI" id="CHEBI:29105"/>
    </ligand>
</feature>
<dbReference type="Gene3D" id="2.30.40.10">
    <property type="entry name" value="Urease, subunit C, domain 1"/>
    <property type="match status" value="1"/>
</dbReference>
<evidence type="ECO:0000256" key="3">
    <source>
        <dbReference type="ARBA" id="ARBA00022833"/>
    </source>
</evidence>
<comment type="catalytic activity">
    <reaction evidence="4">
        <text>S-methyl-5'-thioadenosine + H2O + H(+) = S-methyl-5'-thioinosine + NH4(+)</text>
        <dbReference type="Rhea" id="RHEA:25025"/>
        <dbReference type="ChEBI" id="CHEBI:15377"/>
        <dbReference type="ChEBI" id="CHEBI:15378"/>
        <dbReference type="ChEBI" id="CHEBI:17509"/>
        <dbReference type="ChEBI" id="CHEBI:28938"/>
        <dbReference type="ChEBI" id="CHEBI:48595"/>
        <dbReference type="EC" id="3.5.4.31"/>
    </reaction>
</comment>
<dbReference type="InterPro" id="IPR011059">
    <property type="entry name" value="Metal-dep_hydrolase_composite"/>
</dbReference>
<evidence type="ECO:0000256" key="2">
    <source>
        <dbReference type="ARBA" id="ARBA00022801"/>
    </source>
</evidence>
<dbReference type="GO" id="GO:0046872">
    <property type="term" value="F:metal ion binding"/>
    <property type="evidence" value="ECO:0007669"/>
    <property type="project" value="UniProtKB-KW"/>
</dbReference>
<evidence type="ECO:0000256" key="1">
    <source>
        <dbReference type="ARBA" id="ARBA00022723"/>
    </source>
</evidence>
<feature type="binding site" evidence="4">
    <location>
        <position position="297"/>
    </location>
    <ligand>
        <name>substrate</name>
    </ligand>
</feature>
<dbReference type="InterPro" id="IPR023512">
    <property type="entry name" value="Deaminase_MtaD/DadD"/>
</dbReference>
<comment type="caution">
    <text evidence="4">Lacks conserved residue(s) required for the propagation of feature annotation.</text>
</comment>
<keyword evidence="1 4" id="KW-0479">Metal-binding</keyword>
<gene>
    <name evidence="4" type="primary">mtaD</name>
    <name evidence="6" type="ORF">HF872_02305</name>
</gene>
<dbReference type="SUPFAM" id="SSF51338">
    <property type="entry name" value="Composite domain of metallo-dependent hydrolases"/>
    <property type="match status" value="1"/>
</dbReference>
<dbReference type="Pfam" id="PF01979">
    <property type="entry name" value="Amidohydro_1"/>
    <property type="match status" value="1"/>
</dbReference>
<dbReference type="PANTHER" id="PTHR43794">
    <property type="entry name" value="AMINOHYDROLASE SSNA-RELATED"/>
    <property type="match status" value="1"/>
</dbReference>
<keyword evidence="2 4" id="KW-0378">Hydrolase</keyword>
<dbReference type="EC" id="3.5.4.31" evidence="4"/>
<dbReference type="CDD" id="cd01298">
    <property type="entry name" value="ATZ_TRZ_like"/>
    <property type="match status" value="1"/>
</dbReference>